<accession>A0A1H1Y8H6</accession>
<reference evidence="4" key="1">
    <citation type="submission" date="2016-10" db="EMBL/GenBank/DDBJ databases">
        <authorList>
            <person name="Varghese N."/>
            <person name="Submissions S."/>
        </authorList>
    </citation>
    <scope>NUCLEOTIDE SEQUENCE [LARGE SCALE GENOMIC DNA]</scope>
    <source>
        <strain evidence="4">NRRL B-51270</strain>
    </source>
</reference>
<evidence type="ECO:0000256" key="1">
    <source>
        <dbReference type="SAM" id="SignalP"/>
    </source>
</evidence>
<keyword evidence="4" id="KW-1185">Reference proteome</keyword>
<dbReference type="Proteomes" id="UP000243207">
    <property type="component" value="Chromosome I"/>
</dbReference>
<dbReference type="InterPro" id="IPR045394">
    <property type="entry name" value="Abhydrolase_dom"/>
</dbReference>
<feature type="signal peptide" evidence="1">
    <location>
        <begin position="1"/>
        <end position="39"/>
    </location>
</feature>
<protein>
    <recommendedName>
        <fullName evidence="2">Alpha/beta hydrolase domain-containing protein</fullName>
    </recommendedName>
</protein>
<sequence>MRHHPSPSAPADPSRFAPSPAFRAALLTLGMTLSASLLAAPTIEGPIPGSPPGDPASSDLAETYPFFATYDDLAKRRYVEEEFYLSGEADAYATDGTLLAEDVPYRTRILVRRPISEARSNGVVLMEWQNVTAGYDLDALWHGEQIMRDGYTWIGVSAQRVGVNQLREWSPTRYGELDVTADGEWMTDQLSYEIFAQAAEAVRGPEGADPMGGLSVDKIIAMGGSQSAGRMTVYYDRILPQIENPVFDGYEFIVGTAPTREGDEPVFHILSETDVRTPLGRRPDSPVYRRWEVAGTAHSGYQGQEYRRPLSERDLAGGAPQYNCALEPFSRVPLHHVIAAAHEHMIDWIDGELPPSAPYLEFDGNVKARDELGLAQGGIQLSQVTAPTAINTGSNAGESFCFLFGSYEPLDDQALAELYRNHGRYVTAVARTDSENVRAGYLLRDDARDNLRAAAQSDVGKKRR</sequence>
<feature type="chain" id="PRO_5009266297" description="Alpha/beta hydrolase domain-containing protein" evidence="1">
    <location>
        <begin position="40"/>
        <end position="464"/>
    </location>
</feature>
<organism evidence="3 4">
    <name type="scientific">Halopseudomonas xinjiangensis</name>
    <dbReference type="NCBI Taxonomy" id="487184"/>
    <lineage>
        <taxon>Bacteria</taxon>
        <taxon>Pseudomonadati</taxon>
        <taxon>Pseudomonadota</taxon>
        <taxon>Gammaproteobacteria</taxon>
        <taxon>Pseudomonadales</taxon>
        <taxon>Pseudomonadaceae</taxon>
        <taxon>Halopseudomonas</taxon>
    </lineage>
</organism>
<dbReference type="RefSeq" id="WP_197673853.1">
    <property type="nucleotide sequence ID" value="NZ_LT629736.1"/>
</dbReference>
<keyword evidence="1" id="KW-0732">Signal</keyword>
<feature type="domain" description="Alpha/beta hydrolase" evidence="2">
    <location>
        <begin position="45"/>
        <end position="451"/>
    </location>
</feature>
<proteinExistence type="predicted"/>
<gene>
    <name evidence="3" type="ORF">SAMN05216421_3080</name>
</gene>
<dbReference type="Pfam" id="PF20091">
    <property type="entry name" value="Abhydrolase_10"/>
    <property type="match status" value="1"/>
</dbReference>
<evidence type="ECO:0000313" key="3">
    <source>
        <dbReference type="EMBL" id="SDT17818.1"/>
    </source>
</evidence>
<dbReference type="EMBL" id="LT629736">
    <property type="protein sequence ID" value="SDT17818.1"/>
    <property type="molecule type" value="Genomic_DNA"/>
</dbReference>
<evidence type="ECO:0000313" key="4">
    <source>
        <dbReference type="Proteomes" id="UP000243207"/>
    </source>
</evidence>
<name>A0A1H1Y8H6_9GAMM</name>
<dbReference type="AlphaFoldDB" id="A0A1H1Y8H6"/>
<evidence type="ECO:0000259" key="2">
    <source>
        <dbReference type="Pfam" id="PF20091"/>
    </source>
</evidence>
<dbReference type="STRING" id="487184.SAMN05216421_3080"/>